<feature type="region of interest" description="Disordered" evidence="17">
    <location>
        <begin position="1"/>
        <end position="60"/>
    </location>
</feature>
<dbReference type="InterPro" id="IPR005758">
    <property type="entry name" value="UDP-N-AcMur_Ala_ligase_MurC"/>
</dbReference>
<comment type="catalytic activity">
    <reaction evidence="15">
        <text>di-trans,octa-cis-undecaprenyl diphospho-N-acetyl-alpha-D-muramoyl-L-alanyl-D-glutamyl-meso-2,6-diaminopimeloyl-D-alanyl-D-alanine + UDP-N-acetyl-alpha-D-glucosamine = di-trans,octa-cis-undecaprenyl diphospho-[N-acetyl-alpha-D-glucosaminyl-(1-&gt;4)]-N-acetyl-alpha-D-muramoyl-L-alanyl-D-glutamyl-meso-2,6-diaminopimeloyl-D-alanyl-D-alanine + UDP + H(+)</text>
        <dbReference type="Rhea" id="RHEA:31227"/>
        <dbReference type="ChEBI" id="CHEBI:15378"/>
        <dbReference type="ChEBI" id="CHEBI:57705"/>
        <dbReference type="ChEBI" id="CHEBI:58223"/>
        <dbReference type="ChEBI" id="CHEBI:61387"/>
        <dbReference type="ChEBI" id="CHEBI:61388"/>
        <dbReference type="EC" id="2.4.1.227"/>
    </reaction>
</comment>
<feature type="binding site" evidence="15">
    <location>
        <position position="176"/>
    </location>
    <ligand>
        <name>UDP-N-acetyl-alpha-D-glucosamine</name>
        <dbReference type="ChEBI" id="CHEBI:57705"/>
    </ligand>
</feature>
<dbReference type="Proteomes" id="UP000321798">
    <property type="component" value="Unassembled WGS sequence"/>
</dbReference>
<feature type="compositionally biased region" description="Basic and acidic residues" evidence="17">
    <location>
        <begin position="19"/>
        <end position="30"/>
    </location>
</feature>
<keyword evidence="12 15" id="KW-0131">Cell cycle</keyword>
<dbReference type="GO" id="GO:0050511">
    <property type="term" value="F:undecaprenyldiphospho-muramoylpentapeptide beta-N-acetylglucosaminyltransferase activity"/>
    <property type="evidence" value="ECO:0007669"/>
    <property type="project" value="UniProtKB-UniRule"/>
</dbReference>
<comment type="catalytic activity">
    <reaction evidence="14 16">
        <text>UDP-N-acetyl-alpha-D-muramate + L-alanine + ATP = UDP-N-acetyl-alpha-D-muramoyl-L-alanine + ADP + phosphate + H(+)</text>
        <dbReference type="Rhea" id="RHEA:23372"/>
        <dbReference type="ChEBI" id="CHEBI:15378"/>
        <dbReference type="ChEBI" id="CHEBI:30616"/>
        <dbReference type="ChEBI" id="CHEBI:43474"/>
        <dbReference type="ChEBI" id="CHEBI:57972"/>
        <dbReference type="ChEBI" id="CHEBI:70757"/>
        <dbReference type="ChEBI" id="CHEBI:83898"/>
        <dbReference type="ChEBI" id="CHEBI:456216"/>
        <dbReference type="EC" id="6.3.2.8"/>
    </reaction>
</comment>
<comment type="caution">
    <text evidence="23">The sequence shown here is derived from an EMBL/GenBank/DDBJ whole genome shotgun (WGS) entry which is preliminary data.</text>
</comment>
<gene>
    <name evidence="16" type="primary">murC</name>
    <name evidence="15" type="synonym">murG</name>
    <name evidence="23" type="ORF">CSO01_13400</name>
</gene>
<dbReference type="Pfam" id="PF01225">
    <property type="entry name" value="Mur_ligase"/>
    <property type="match status" value="1"/>
</dbReference>
<evidence type="ECO:0000256" key="2">
    <source>
        <dbReference type="ARBA" id="ARBA00004752"/>
    </source>
</evidence>
<dbReference type="InterPro" id="IPR004276">
    <property type="entry name" value="GlycoTrans_28_N"/>
</dbReference>
<dbReference type="EC" id="2.4.1.227" evidence="15"/>
<dbReference type="GO" id="GO:0071555">
    <property type="term" value="P:cell wall organization"/>
    <property type="evidence" value="ECO:0007669"/>
    <property type="project" value="UniProtKB-KW"/>
</dbReference>
<dbReference type="GO" id="GO:0005737">
    <property type="term" value="C:cytoplasm"/>
    <property type="evidence" value="ECO:0007669"/>
    <property type="project" value="UniProtKB-SubCell"/>
</dbReference>
<feature type="domain" description="Mur ligase N-terminal catalytic" evidence="18">
    <location>
        <begin position="436"/>
        <end position="531"/>
    </location>
</feature>
<dbReference type="PANTHER" id="PTHR43445:SF3">
    <property type="entry name" value="UDP-N-ACETYLMURAMATE--L-ALANINE LIGASE"/>
    <property type="match status" value="1"/>
</dbReference>
<organism evidence="23 24">
    <name type="scientific">Cellulomonas soli</name>
    <dbReference type="NCBI Taxonomy" id="931535"/>
    <lineage>
        <taxon>Bacteria</taxon>
        <taxon>Bacillati</taxon>
        <taxon>Actinomycetota</taxon>
        <taxon>Actinomycetes</taxon>
        <taxon>Micrococcales</taxon>
        <taxon>Cellulomonadaceae</taxon>
        <taxon>Cellulomonas</taxon>
    </lineage>
</organism>
<comment type="similarity">
    <text evidence="15">Belongs to the glycosyltransferase 28 family. MurG subfamily.</text>
</comment>
<evidence type="ECO:0000313" key="23">
    <source>
        <dbReference type="EMBL" id="GEP68625.1"/>
    </source>
</evidence>
<dbReference type="InterPro" id="IPR006009">
    <property type="entry name" value="GlcNAc_MurG"/>
</dbReference>
<name>A0A512PBP8_9CELL</name>
<feature type="binding site" evidence="15">
    <location>
        <position position="213"/>
    </location>
    <ligand>
        <name>UDP-N-acetyl-alpha-D-glucosamine</name>
        <dbReference type="ChEBI" id="CHEBI:57705"/>
    </ligand>
</feature>
<dbReference type="Pfam" id="PF08245">
    <property type="entry name" value="Mur_ligase_M"/>
    <property type="match status" value="1"/>
</dbReference>
<comment type="similarity">
    <text evidence="16">Belongs to the MurCDEF family.</text>
</comment>
<feature type="compositionally biased region" description="Low complexity" evidence="17">
    <location>
        <begin position="34"/>
        <end position="43"/>
    </location>
</feature>
<evidence type="ECO:0000256" key="4">
    <source>
        <dbReference type="ARBA" id="ARBA00022490"/>
    </source>
</evidence>
<evidence type="ECO:0000259" key="20">
    <source>
        <dbReference type="Pfam" id="PF03033"/>
    </source>
</evidence>
<comment type="pathway">
    <text evidence="2 15">Cell wall biogenesis; peptidoglycan biosynthesis.</text>
</comment>
<keyword evidence="13 15" id="KW-0961">Cell wall biogenesis/degradation</keyword>
<dbReference type="Gene3D" id="3.90.190.20">
    <property type="entry name" value="Mur ligase, C-terminal domain"/>
    <property type="match status" value="1"/>
</dbReference>
<keyword evidence="9 15" id="KW-0133">Cell shape</keyword>
<keyword evidence="7 16" id="KW-0547">Nucleotide-binding</keyword>
<dbReference type="InterPro" id="IPR004101">
    <property type="entry name" value="Mur_ligase_C"/>
</dbReference>
<protein>
    <recommendedName>
        <fullName evidence="15 16">Multifunctional fusion protein</fullName>
    </recommendedName>
    <domain>
        <recommendedName>
            <fullName evidence="15">UDP-N-acetylglucosamine--N-acetylmuramyl-(pentapeptide) pyrophosphoryl-undecaprenol N-acetylglucosamine transferase</fullName>
            <ecNumber evidence="15">2.4.1.227</ecNumber>
        </recommendedName>
        <alternativeName>
            <fullName evidence="15">Undecaprenyl-PP-MurNAc-pentapeptide-UDPGlcNAc GlcNAc transferase</fullName>
        </alternativeName>
    </domain>
    <domain>
        <recommendedName>
            <fullName evidence="16">UDP-N-acetylmuramate--L-alanine ligase</fullName>
            <ecNumber evidence="16">6.3.2.8</ecNumber>
        </recommendedName>
        <alternativeName>
            <fullName evidence="16">UDP-N-acetylmuramoyl-L-alanine synthetase</fullName>
        </alternativeName>
    </domain>
</protein>
<evidence type="ECO:0000256" key="15">
    <source>
        <dbReference type="HAMAP-Rule" id="MF_00033"/>
    </source>
</evidence>
<comment type="subcellular location">
    <subcellularLocation>
        <location evidence="15">Cell membrane</location>
        <topology evidence="15">Peripheral membrane protein</topology>
        <orientation evidence="15">Cytoplasmic side</orientation>
    </subcellularLocation>
    <subcellularLocation>
        <location evidence="1 16">Cytoplasm</location>
    </subcellularLocation>
</comment>
<dbReference type="Gene3D" id="3.40.50.720">
    <property type="entry name" value="NAD(P)-binding Rossmann-like Domain"/>
    <property type="match status" value="1"/>
</dbReference>
<dbReference type="AlphaFoldDB" id="A0A512PBP8"/>
<evidence type="ECO:0000259" key="22">
    <source>
        <dbReference type="Pfam" id="PF08245"/>
    </source>
</evidence>
<evidence type="ECO:0000256" key="5">
    <source>
        <dbReference type="ARBA" id="ARBA00022598"/>
    </source>
</evidence>
<evidence type="ECO:0000256" key="9">
    <source>
        <dbReference type="ARBA" id="ARBA00022960"/>
    </source>
</evidence>
<feature type="domain" description="Mur ligase central" evidence="22">
    <location>
        <begin position="537"/>
        <end position="725"/>
    </location>
</feature>
<keyword evidence="15" id="KW-0328">Glycosyltransferase</keyword>
<feature type="domain" description="Glycosyl transferase family 28 C-terminal" evidence="21">
    <location>
        <begin position="246"/>
        <end position="403"/>
    </location>
</feature>
<evidence type="ECO:0000256" key="6">
    <source>
        <dbReference type="ARBA" id="ARBA00022618"/>
    </source>
</evidence>
<evidence type="ECO:0000256" key="3">
    <source>
        <dbReference type="ARBA" id="ARBA00022475"/>
    </source>
</evidence>
<dbReference type="CDD" id="cd03785">
    <property type="entry name" value="GT28_MurG"/>
    <property type="match status" value="1"/>
</dbReference>
<comment type="function">
    <text evidence="15">Cell wall formation. Catalyzes the transfer of a GlcNAc subunit on undecaprenyl-pyrophosphoryl-MurNAc-pentapeptide (lipid intermediate I) to form undecaprenyl-pyrophosphoryl-MurNAc-(pentapeptide)GlcNAc (lipid intermediate II).</text>
</comment>
<dbReference type="InterPro" id="IPR013221">
    <property type="entry name" value="Mur_ligase_cen"/>
</dbReference>
<dbReference type="GO" id="GO:0051301">
    <property type="term" value="P:cell division"/>
    <property type="evidence" value="ECO:0007669"/>
    <property type="project" value="UniProtKB-KW"/>
</dbReference>
<keyword evidence="5 16" id="KW-0436">Ligase</keyword>
<dbReference type="InterPro" id="IPR036565">
    <property type="entry name" value="Mur-like_cat_sf"/>
</dbReference>
<dbReference type="Gene3D" id="3.40.50.2000">
    <property type="entry name" value="Glycogen Phosphorylase B"/>
    <property type="match status" value="2"/>
</dbReference>
<dbReference type="Pfam" id="PF02875">
    <property type="entry name" value="Mur_ligase_C"/>
    <property type="match status" value="1"/>
</dbReference>
<dbReference type="InterPro" id="IPR000713">
    <property type="entry name" value="Mur_ligase_N"/>
</dbReference>
<feature type="domain" description="Mur ligase C-terminal" evidence="19">
    <location>
        <begin position="748"/>
        <end position="877"/>
    </location>
</feature>
<evidence type="ECO:0000256" key="17">
    <source>
        <dbReference type="SAM" id="MobiDB-lite"/>
    </source>
</evidence>
<feature type="binding site" evidence="16">
    <location>
        <begin position="539"/>
        <end position="545"/>
    </location>
    <ligand>
        <name>ATP</name>
        <dbReference type="ChEBI" id="CHEBI:30616"/>
    </ligand>
</feature>
<dbReference type="NCBIfam" id="TIGR01133">
    <property type="entry name" value="murG"/>
    <property type="match status" value="1"/>
</dbReference>
<evidence type="ECO:0000256" key="8">
    <source>
        <dbReference type="ARBA" id="ARBA00022840"/>
    </source>
</evidence>
<evidence type="ECO:0000259" key="21">
    <source>
        <dbReference type="Pfam" id="PF04101"/>
    </source>
</evidence>
<dbReference type="PANTHER" id="PTHR43445">
    <property type="entry name" value="UDP-N-ACETYLMURAMATE--L-ALANINE LIGASE-RELATED"/>
    <property type="match status" value="1"/>
</dbReference>
<dbReference type="GO" id="GO:0008763">
    <property type="term" value="F:UDP-N-acetylmuramate-L-alanine ligase activity"/>
    <property type="evidence" value="ECO:0007669"/>
    <property type="project" value="UniProtKB-UniRule"/>
</dbReference>
<dbReference type="HAMAP" id="MF_00046">
    <property type="entry name" value="MurC"/>
    <property type="match status" value="1"/>
</dbReference>
<keyword evidence="24" id="KW-1185">Reference proteome</keyword>
<dbReference type="InterPro" id="IPR036615">
    <property type="entry name" value="Mur_ligase_C_dom_sf"/>
</dbReference>
<dbReference type="EMBL" id="BKAL01000003">
    <property type="protein sequence ID" value="GEP68625.1"/>
    <property type="molecule type" value="Genomic_DNA"/>
</dbReference>
<dbReference type="InterPro" id="IPR050061">
    <property type="entry name" value="MurCDEF_pg_biosynth"/>
</dbReference>
<evidence type="ECO:0000256" key="16">
    <source>
        <dbReference type="HAMAP-Rule" id="MF_00046"/>
    </source>
</evidence>
<dbReference type="GO" id="GO:0005886">
    <property type="term" value="C:plasma membrane"/>
    <property type="evidence" value="ECO:0007669"/>
    <property type="project" value="UniProtKB-SubCell"/>
</dbReference>
<evidence type="ECO:0000259" key="18">
    <source>
        <dbReference type="Pfam" id="PF01225"/>
    </source>
</evidence>
<evidence type="ECO:0000256" key="12">
    <source>
        <dbReference type="ARBA" id="ARBA00023306"/>
    </source>
</evidence>
<dbReference type="GO" id="GO:0005975">
    <property type="term" value="P:carbohydrate metabolic process"/>
    <property type="evidence" value="ECO:0007669"/>
    <property type="project" value="InterPro"/>
</dbReference>
<evidence type="ECO:0000313" key="24">
    <source>
        <dbReference type="Proteomes" id="UP000321798"/>
    </source>
</evidence>
<evidence type="ECO:0000256" key="7">
    <source>
        <dbReference type="ARBA" id="ARBA00022741"/>
    </source>
</evidence>
<sequence length="908" mass="92662">MADGQVDPPRDAPGSRTRQRADRQPHRNEDPISTAAAPTTTPAQPSGGARAPRSVLLAGGGTAGHVNPLLAVADELRRRDPSVQVTVLGTASGLEARLVPEHGLPLAVVPRVPLPRRPTLDWFRLPGRLQEAVHAADRAIEEYGAQVVVGFGGYVSTPAYLAARRRGVPVVIHEQNARAGLANKLGARWAAEVAVTFGGTGLPGEQVVGLPLRAPIARLLEERATDASGARRSAAAELGLDPDLPTLLVTGGSLGAVSVNTAVSSAASALLAAGVQVLHLTGADKDRAVRARLEGLPGAERYHVLPYLSQMHLGLAVADVVLGRAGAGTVCELAALGIPAVYVPLPIGNGEQRLNAAPVVEAGGGLLVDDAALDAAWVEEHVIGLLVGADAAATRSRMAAAAAGVGVSDAATRVARLVEAHLPPATDDVLALGATHLIGVGGAGMSAIAALLAARGVPTSGSDAHDRPALPGLRAAGVQVFVGHDPAHLGSARTVVVSSAVRESNPELTEARARGLRVLHRSEALAALMADRDSVAVAGAHGKTTTSAMIATALVEEGADPSFAIGGSVLSDEGPLGGSRDGHGPVFVAEADESDGSFLAYRPLVAVVTNVEPDHLDHYGTREAFEEAFTRFARRIRPGGLLVACADDPGAVRLVEQVREPLAAAGTDVVTYGRAADADVVVGDQVADGDRWSVSLTAQDGASVEVRLAVPGAHNALDAAAAWAVLRRLGLSAEEAARGLEAFRGTGRRFEDRGTVGGVRVVDDYAHHPTEVAALLRAARTVADGGRVLALFQPHLYSRTRTFAREFGEAFGLADVVVVTDVYAAREDPDPEVTGALVVDQVPAGTVATFVPDRLGAAAAIAAHARPGDLLLTVGAGDVTELGPVVLELLGATSSSAGASADPGGGPA</sequence>
<keyword evidence="6 15" id="KW-0132">Cell division</keyword>
<dbReference type="Pfam" id="PF04101">
    <property type="entry name" value="Glyco_tran_28_C"/>
    <property type="match status" value="1"/>
</dbReference>
<dbReference type="Pfam" id="PF03033">
    <property type="entry name" value="Glyco_transf_28"/>
    <property type="match status" value="1"/>
</dbReference>
<dbReference type="Gene3D" id="3.40.1190.10">
    <property type="entry name" value="Mur-like, catalytic domain"/>
    <property type="match status" value="1"/>
</dbReference>
<dbReference type="EC" id="6.3.2.8" evidence="16"/>
<reference evidence="23 24" key="1">
    <citation type="submission" date="2019-07" db="EMBL/GenBank/DDBJ databases">
        <title>Whole genome shotgun sequence of Cellulomonas soli NBRC 109434.</title>
        <authorList>
            <person name="Hosoyama A."/>
            <person name="Uohara A."/>
            <person name="Ohji S."/>
            <person name="Ichikawa N."/>
        </authorList>
    </citation>
    <scope>NUCLEOTIDE SEQUENCE [LARGE SCALE GENOMIC DNA]</scope>
    <source>
        <strain evidence="23 24">NBRC 109434</strain>
    </source>
</reference>
<evidence type="ECO:0000256" key="1">
    <source>
        <dbReference type="ARBA" id="ARBA00004496"/>
    </source>
</evidence>
<dbReference type="GO" id="GO:0005524">
    <property type="term" value="F:ATP binding"/>
    <property type="evidence" value="ECO:0007669"/>
    <property type="project" value="UniProtKB-UniRule"/>
</dbReference>
<dbReference type="InterPro" id="IPR007235">
    <property type="entry name" value="Glyco_trans_28_C"/>
</dbReference>
<dbReference type="GO" id="GO:0051991">
    <property type="term" value="F:UDP-N-acetyl-D-glucosamine:N-acetylmuramoyl-L-alanyl-D-glutamyl-meso-2,6-diaminopimelyl-D-alanyl-D-alanine-diphosphoundecaprenol 4-beta-N-acetylglucosaminlytransferase activity"/>
    <property type="evidence" value="ECO:0007669"/>
    <property type="project" value="RHEA"/>
</dbReference>
<evidence type="ECO:0000256" key="10">
    <source>
        <dbReference type="ARBA" id="ARBA00022984"/>
    </source>
</evidence>
<dbReference type="GO" id="GO:0008360">
    <property type="term" value="P:regulation of cell shape"/>
    <property type="evidence" value="ECO:0007669"/>
    <property type="project" value="UniProtKB-KW"/>
</dbReference>
<dbReference type="NCBIfam" id="TIGR01082">
    <property type="entry name" value="murC"/>
    <property type="match status" value="1"/>
</dbReference>
<dbReference type="SUPFAM" id="SSF51984">
    <property type="entry name" value="MurCD N-terminal domain"/>
    <property type="match status" value="1"/>
</dbReference>
<evidence type="ECO:0000256" key="11">
    <source>
        <dbReference type="ARBA" id="ARBA00023136"/>
    </source>
</evidence>
<evidence type="ECO:0000256" key="13">
    <source>
        <dbReference type="ARBA" id="ARBA00023316"/>
    </source>
</evidence>
<dbReference type="UniPathway" id="UPA00219"/>
<feature type="binding site" evidence="15">
    <location>
        <position position="352"/>
    </location>
    <ligand>
        <name>UDP-N-acetyl-alpha-D-glucosamine</name>
        <dbReference type="ChEBI" id="CHEBI:57705"/>
    </ligand>
</feature>
<keyword evidence="8 16" id="KW-0067">ATP-binding</keyword>
<comment type="caution">
    <text evidence="15">Lacks conserved residue(s) required for the propagation of feature annotation.</text>
</comment>
<dbReference type="SUPFAM" id="SSF53244">
    <property type="entry name" value="MurD-like peptide ligases, peptide-binding domain"/>
    <property type="match status" value="1"/>
</dbReference>
<dbReference type="GO" id="GO:0009252">
    <property type="term" value="P:peptidoglycan biosynthetic process"/>
    <property type="evidence" value="ECO:0007669"/>
    <property type="project" value="UniProtKB-UniRule"/>
</dbReference>
<feature type="binding site" evidence="15">
    <location>
        <begin position="62"/>
        <end position="64"/>
    </location>
    <ligand>
        <name>UDP-N-acetyl-alpha-D-glucosamine</name>
        <dbReference type="ChEBI" id="CHEBI:57705"/>
    </ligand>
</feature>
<feature type="binding site" evidence="15">
    <location>
        <position position="253"/>
    </location>
    <ligand>
        <name>UDP-N-acetyl-alpha-D-glucosamine</name>
        <dbReference type="ChEBI" id="CHEBI:57705"/>
    </ligand>
</feature>
<keyword evidence="15" id="KW-0808">Transferase</keyword>
<dbReference type="HAMAP" id="MF_00033">
    <property type="entry name" value="MurG"/>
    <property type="match status" value="1"/>
</dbReference>
<keyword evidence="11 15" id="KW-0472">Membrane</keyword>
<proteinExistence type="inferred from homology"/>
<dbReference type="SUPFAM" id="SSF53756">
    <property type="entry name" value="UDP-Glycosyltransferase/glycogen phosphorylase"/>
    <property type="match status" value="1"/>
</dbReference>
<keyword evidence="4 16" id="KW-0963">Cytoplasm</keyword>
<evidence type="ECO:0000259" key="19">
    <source>
        <dbReference type="Pfam" id="PF02875"/>
    </source>
</evidence>
<keyword evidence="10 15" id="KW-0573">Peptidoglycan synthesis</keyword>
<evidence type="ECO:0000256" key="14">
    <source>
        <dbReference type="ARBA" id="ARBA00047833"/>
    </source>
</evidence>
<dbReference type="SUPFAM" id="SSF53623">
    <property type="entry name" value="MurD-like peptide ligases, catalytic domain"/>
    <property type="match status" value="1"/>
</dbReference>
<feature type="domain" description="Glycosyltransferase family 28 N-terminal" evidence="20">
    <location>
        <begin position="55"/>
        <end position="194"/>
    </location>
</feature>
<keyword evidence="3 15" id="KW-1003">Cell membrane</keyword>
<accession>A0A512PBP8</accession>